<evidence type="ECO:0000256" key="2">
    <source>
        <dbReference type="ARBA" id="ARBA00012438"/>
    </source>
</evidence>
<evidence type="ECO:0000256" key="10">
    <source>
        <dbReference type="SAM" id="Phobius"/>
    </source>
</evidence>
<gene>
    <name evidence="12" type="ORF">LKD47_05540</name>
</gene>
<comment type="caution">
    <text evidence="12">The sequence shown here is derived from an EMBL/GenBank/DDBJ whole genome shotgun (WGS) entry which is preliminary data.</text>
</comment>
<proteinExistence type="predicted"/>
<organism evidence="12 13">
    <name type="scientific">Roseburia amylophila</name>
    <dbReference type="NCBI Taxonomy" id="2981794"/>
    <lineage>
        <taxon>Bacteria</taxon>
        <taxon>Bacillati</taxon>
        <taxon>Bacillota</taxon>
        <taxon>Clostridia</taxon>
        <taxon>Lachnospirales</taxon>
        <taxon>Lachnospiraceae</taxon>
        <taxon>Roseburia</taxon>
    </lineage>
</organism>
<accession>A0AAW4WB99</accession>
<dbReference type="CDD" id="cd16917">
    <property type="entry name" value="HATPase_UhpB-NarQ-NarX-like"/>
    <property type="match status" value="1"/>
</dbReference>
<evidence type="ECO:0000313" key="12">
    <source>
        <dbReference type="EMBL" id="MCC2241769.1"/>
    </source>
</evidence>
<dbReference type="Pfam" id="PF07730">
    <property type="entry name" value="HisKA_3"/>
    <property type="match status" value="1"/>
</dbReference>
<feature type="domain" description="Histidine kinase/HSP90-like ATPase" evidence="11">
    <location>
        <begin position="265"/>
        <end position="370"/>
    </location>
</feature>
<dbReference type="GO" id="GO:0005524">
    <property type="term" value="F:ATP binding"/>
    <property type="evidence" value="ECO:0007669"/>
    <property type="project" value="UniProtKB-KW"/>
</dbReference>
<dbReference type="Gene3D" id="1.20.5.1930">
    <property type="match status" value="1"/>
</dbReference>
<evidence type="ECO:0000256" key="9">
    <source>
        <dbReference type="SAM" id="MobiDB-lite"/>
    </source>
</evidence>
<evidence type="ECO:0000256" key="8">
    <source>
        <dbReference type="ARBA" id="ARBA00023012"/>
    </source>
</evidence>
<dbReference type="GO" id="GO:0046983">
    <property type="term" value="F:protein dimerization activity"/>
    <property type="evidence" value="ECO:0007669"/>
    <property type="project" value="InterPro"/>
</dbReference>
<dbReference type="PANTHER" id="PTHR24421:SF10">
    <property type="entry name" value="NITRATE_NITRITE SENSOR PROTEIN NARQ"/>
    <property type="match status" value="1"/>
</dbReference>
<dbReference type="RefSeq" id="WP_227709868.1">
    <property type="nucleotide sequence ID" value="NZ_JAJEQW010000004.1"/>
</dbReference>
<dbReference type="PANTHER" id="PTHR24421">
    <property type="entry name" value="NITRATE/NITRITE SENSOR PROTEIN NARX-RELATED"/>
    <property type="match status" value="1"/>
</dbReference>
<dbReference type="InterPro" id="IPR050482">
    <property type="entry name" value="Sensor_HK_TwoCompSys"/>
</dbReference>
<dbReference type="Gene3D" id="3.30.565.10">
    <property type="entry name" value="Histidine kinase-like ATPase, C-terminal domain"/>
    <property type="match status" value="1"/>
</dbReference>
<comment type="catalytic activity">
    <reaction evidence="1">
        <text>ATP + protein L-histidine = ADP + protein N-phospho-L-histidine.</text>
        <dbReference type="EC" id="2.7.13.3"/>
    </reaction>
</comment>
<evidence type="ECO:0000259" key="11">
    <source>
        <dbReference type="SMART" id="SM00387"/>
    </source>
</evidence>
<keyword evidence="10" id="KW-0472">Membrane</keyword>
<keyword evidence="4" id="KW-0808">Transferase</keyword>
<keyword evidence="7" id="KW-0067">ATP-binding</keyword>
<evidence type="ECO:0000256" key="5">
    <source>
        <dbReference type="ARBA" id="ARBA00022741"/>
    </source>
</evidence>
<keyword evidence="8" id="KW-0902">Two-component regulatory system</keyword>
<dbReference type="Pfam" id="PF02518">
    <property type="entry name" value="HATPase_c"/>
    <property type="match status" value="1"/>
</dbReference>
<dbReference type="InterPro" id="IPR011712">
    <property type="entry name" value="Sig_transdc_His_kin_sub3_dim/P"/>
</dbReference>
<dbReference type="EMBL" id="JAJEQW010000004">
    <property type="protein sequence ID" value="MCC2241769.1"/>
    <property type="molecule type" value="Genomic_DNA"/>
</dbReference>
<reference evidence="12" key="1">
    <citation type="submission" date="2021-10" db="EMBL/GenBank/DDBJ databases">
        <title>Anaerobic single-cell dispensing facilitates the cultivation of human gut bacteria.</title>
        <authorList>
            <person name="Afrizal A."/>
        </authorList>
    </citation>
    <scope>NUCLEOTIDE SEQUENCE</scope>
    <source>
        <strain evidence="12">CLA-AA-H204</strain>
    </source>
</reference>
<evidence type="ECO:0000256" key="7">
    <source>
        <dbReference type="ARBA" id="ARBA00022840"/>
    </source>
</evidence>
<keyword evidence="10" id="KW-1133">Transmembrane helix</keyword>
<name>A0AAW4WB99_9FIRM</name>
<feature type="transmembrane region" description="Helical" evidence="10">
    <location>
        <begin position="103"/>
        <end position="121"/>
    </location>
</feature>
<dbReference type="InterPro" id="IPR036890">
    <property type="entry name" value="HATPase_C_sf"/>
</dbReference>
<feature type="transmembrane region" description="Helical" evidence="10">
    <location>
        <begin position="50"/>
        <end position="71"/>
    </location>
</feature>
<keyword evidence="10" id="KW-0812">Transmembrane</keyword>
<protein>
    <recommendedName>
        <fullName evidence="2">histidine kinase</fullName>
        <ecNumber evidence="2">2.7.13.3</ecNumber>
    </recommendedName>
</protein>
<sequence>MLRILDKLLLFAMCSCLIFQLEGDYRRVVIFIIGLIVAALTLYIENRKVIGALLIAMAVLCLIEPGFTFLLPLVFFDSFWFSLWWGMGFAVLFFYALPVYQPWMTAIWLFLSLAAVLLAYCTRQATELKRNLIRLRDTSTELSLVMREKNRKLLEEQDTEIYMATLKERNRIAREIHDNVGHMLSRAILQMGALSTVYEEEPLHGQLLKVNDTLNLAMNNIRESVHDLHDDSVDLKQALLEATREMKQHYHLDLEYDMSQNVPRKVKYCFIAAVKEAMSNIVKYSNGDRIEIVLREHPALYQMTIEDNGTDEEKQKKATEQMREEKDDLKSAAGGMGLSNMRERVESLGGSIHVNYEKGFKIFISIRKKEEAV</sequence>
<dbReference type="Proteomes" id="UP001198893">
    <property type="component" value="Unassembled WGS sequence"/>
</dbReference>
<dbReference type="GO" id="GO:0016020">
    <property type="term" value="C:membrane"/>
    <property type="evidence" value="ECO:0007669"/>
    <property type="project" value="InterPro"/>
</dbReference>
<feature type="transmembrane region" description="Helical" evidence="10">
    <location>
        <begin position="28"/>
        <end position="44"/>
    </location>
</feature>
<dbReference type="SUPFAM" id="SSF55874">
    <property type="entry name" value="ATPase domain of HSP90 chaperone/DNA topoisomerase II/histidine kinase"/>
    <property type="match status" value="1"/>
</dbReference>
<evidence type="ECO:0000256" key="3">
    <source>
        <dbReference type="ARBA" id="ARBA00022553"/>
    </source>
</evidence>
<feature type="transmembrane region" description="Helical" evidence="10">
    <location>
        <begin position="78"/>
        <end position="97"/>
    </location>
</feature>
<dbReference type="AlphaFoldDB" id="A0AAW4WB99"/>
<dbReference type="EC" id="2.7.13.3" evidence="2"/>
<feature type="region of interest" description="Disordered" evidence="9">
    <location>
        <begin position="308"/>
        <end position="335"/>
    </location>
</feature>
<keyword evidence="6 12" id="KW-0418">Kinase</keyword>
<dbReference type="InterPro" id="IPR003594">
    <property type="entry name" value="HATPase_dom"/>
</dbReference>
<evidence type="ECO:0000256" key="1">
    <source>
        <dbReference type="ARBA" id="ARBA00000085"/>
    </source>
</evidence>
<evidence type="ECO:0000313" key="13">
    <source>
        <dbReference type="Proteomes" id="UP001198893"/>
    </source>
</evidence>
<dbReference type="GO" id="GO:0000155">
    <property type="term" value="F:phosphorelay sensor kinase activity"/>
    <property type="evidence" value="ECO:0007669"/>
    <property type="project" value="InterPro"/>
</dbReference>
<keyword evidence="5" id="KW-0547">Nucleotide-binding</keyword>
<keyword evidence="3" id="KW-0597">Phosphoprotein</keyword>
<evidence type="ECO:0000256" key="4">
    <source>
        <dbReference type="ARBA" id="ARBA00022679"/>
    </source>
</evidence>
<evidence type="ECO:0000256" key="6">
    <source>
        <dbReference type="ARBA" id="ARBA00022777"/>
    </source>
</evidence>
<feature type="compositionally biased region" description="Basic and acidic residues" evidence="9">
    <location>
        <begin position="311"/>
        <end position="330"/>
    </location>
</feature>
<dbReference type="SMART" id="SM00387">
    <property type="entry name" value="HATPase_c"/>
    <property type="match status" value="1"/>
</dbReference>